<dbReference type="PANTHER" id="PTHR46599:SF3">
    <property type="entry name" value="PIGGYBAC TRANSPOSABLE ELEMENT-DERIVED PROTEIN 4"/>
    <property type="match status" value="1"/>
</dbReference>
<name>A0A8X6FW32_TRICU</name>
<evidence type="ECO:0000313" key="2">
    <source>
        <dbReference type="Proteomes" id="UP000887116"/>
    </source>
</evidence>
<dbReference type="AlphaFoldDB" id="A0A8X6FW32"/>
<gene>
    <name evidence="1" type="primary">AVEN_89814_1</name>
    <name evidence="1" type="ORF">TNCT_113091</name>
</gene>
<dbReference type="EMBL" id="BMAO01030496">
    <property type="protein sequence ID" value="GFQ68443.1"/>
    <property type="molecule type" value="Genomic_DNA"/>
</dbReference>
<proteinExistence type="predicted"/>
<protein>
    <submittedName>
        <fullName evidence="1">DDE_Tnp_1_7 domain-containing protein</fullName>
    </submittedName>
</protein>
<dbReference type="PANTHER" id="PTHR46599">
    <property type="entry name" value="PIGGYBAC TRANSPOSABLE ELEMENT-DERIVED PROTEIN 4"/>
    <property type="match status" value="1"/>
</dbReference>
<accession>A0A8X6FW32</accession>
<keyword evidence="2" id="KW-1185">Reference proteome</keyword>
<reference evidence="1" key="1">
    <citation type="submission" date="2020-07" db="EMBL/GenBank/DDBJ databases">
        <title>Multicomponent nature underlies the extraordinary mechanical properties of spider dragline silk.</title>
        <authorList>
            <person name="Kono N."/>
            <person name="Nakamura H."/>
            <person name="Mori M."/>
            <person name="Yoshida Y."/>
            <person name="Ohtoshi R."/>
            <person name="Malay A.D."/>
            <person name="Moran D.A.P."/>
            <person name="Tomita M."/>
            <person name="Numata K."/>
            <person name="Arakawa K."/>
        </authorList>
    </citation>
    <scope>NUCLEOTIDE SEQUENCE</scope>
</reference>
<comment type="caution">
    <text evidence="1">The sequence shown here is derived from an EMBL/GenBank/DDBJ whole genome shotgun (WGS) entry which is preliminary data.</text>
</comment>
<evidence type="ECO:0000313" key="1">
    <source>
        <dbReference type="EMBL" id="GFQ68443.1"/>
    </source>
</evidence>
<sequence length="642" mass="73175">MIKAFPEPDDSCSELSSDEDLSSARIFTEVDVKNPPVPCHRFKFSGTPLVHVQFDDTSDVLQFYETFIDFLLMRKIVEETNKYAKQCIQSSVARHFSKNDSCSELSSDEDLSSARIFTEVDVKNPPVPCHRFKFSGTPSVHVQFDDTSDVLQFYETFIDFLLMSKIVEETNKYAKQCIQSSVARHFSKNDSCSELSSDEDLSSARIFTEVDVKNPPVPCHRFKFSGTPSVHVQFDDTSDVLQFYETFIDFLLMSKIVEETNKYAKQCIQSSVARHFSKNDSCSELSSDEDLSSARIFTEVDVKNPPVPCHRFKFSGTPSVHVQFDDTSDVLQFYETFIDFLLMSKIVEETNKYAKQCIQSSVARHFSKNDSCSELSSDEDLSSARIFTEVDVKNPPVPCHRFKFSGIPSVHVQFDDTSDVLQFYETFIDFLLMSKIVEETNKYAKQCIQSSVARHFSKNDSCSELSSDEDLSSARIFTEVDVKNPPVPCHRFKFSGIPSVHVQFDDTSDVLQFYETFIDFLLMSKIVEETNKYAKQCIQSSVARHFSKNDSCSELSSDEDLSSARIFTEVDVKNPPVPCHRFKFSGTASVHVQFDDTSDVLQFYEIFIDFLLMSKIVERQINMLNSASNPVLQDISQRVNFG</sequence>
<dbReference type="Proteomes" id="UP000887116">
    <property type="component" value="Unassembled WGS sequence"/>
</dbReference>
<organism evidence="1 2">
    <name type="scientific">Trichonephila clavata</name>
    <name type="common">Joro spider</name>
    <name type="synonym">Nephila clavata</name>
    <dbReference type="NCBI Taxonomy" id="2740835"/>
    <lineage>
        <taxon>Eukaryota</taxon>
        <taxon>Metazoa</taxon>
        <taxon>Ecdysozoa</taxon>
        <taxon>Arthropoda</taxon>
        <taxon>Chelicerata</taxon>
        <taxon>Arachnida</taxon>
        <taxon>Araneae</taxon>
        <taxon>Araneomorphae</taxon>
        <taxon>Entelegynae</taxon>
        <taxon>Araneoidea</taxon>
        <taxon>Nephilidae</taxon>
        <taxon>Trichonephila</taxon>
    </lineage>
</organism>